<dbReference type="Gene3D" id="2.120.10.80">
    <property type="entry name" value="Kelch-type beta propeller"/>
    <property type="match status" value="1"/>
</dbReference>
<dbReference type="GO" id="GO:1990756">
    <property type="term" value="F:ubiquitin-like ligase-substrate adaptor activity"/>
    <property type="evidence" value="ECO:0007669"/>
    <property type="project" value="TreeGrafter"/>
</dbReference>
<feature type="domain" description="F-box" evidence="2">
    <location>
        <begin position="8"/>
        <end position="44"/>
    </location>
</feature>
<evidence type="ECO:0000259" key="2">
    <source>
        <dbReference type="Pfam" id="PF12937"/>
    </source>
</evidence>
<accession>A0A131XV93</accession>
<proteinExistence type="evidence at transcript level"/>
<dbReference type="InterPro" id="IPR001810">
    <property type="entry name" value="F-box_dom"/>
</dbReference>
<dbReference type="SUPFAM" id="SSF117281">
    <property type="entry name" value="Kelch motif"/>
    <property type="match status" value="1"/>
</dbReference>
<dbReference type="EMBL" id="GEFM01005658">
    <property type="protein sequence ID" value="JAP70138.1"/>
    <property type="molecule type" value="mRNA"/>
</dbReference>
<dbReference type="EMBL" id="GEGO01006547">
    <property type="protein sequence ID" value="JAR88857.1"/>
    <property type="molecule type" value="Transcribed_RNA"/>
</dbReference>
<organism evidence="3">
    <name type="scientific">Ixodes ricinus</name>
    <name type="common">Common tick</name>
    <name type="synonym">Acarus ricinus</name>
    <dbReference type="NCBI Taxonomy" id="34613"/>
    <lineage>
        <taxon>Eukaryota</taxon>
        <taxon>Metazoa</taxon>
        <taxon>Ecdysozoa</taxon>
        <taxon>Arthropoda</taxon>
        <taxon>Chelicerata</taxon>
        <taxon>Arachnida</taxon>
        <taxon>Acari</taxon>
        <taxon>Parasitiformes</taxon>
        <taxon>Ixodida</taxon>
        <taxon>Ixodoidea</taxon>
        <taxon>Ixodidae</taxon>
        <taxon>Ixodinae</taxon>
        <taxon>Ixodes</taxon>
    </lineage>
</organism>
<dbReference type="Gene3D" id="1.20.1280.50">
    <property type="match status" value="1"/>
</dbReference>
<reference evidence="4" key="2">
    <citation type="journal article" date="2018" name="PLoS Negl. Trop. Dis.">
        <title>Sialome diversity of ticks revealed by RNAseq of single tick salivary glands.</title>
        <authorList>
            <person name="Perner J."/>
            <person name="Kropackova S."/>
            <person name="Kopacek P."/>
            <person name="Ribeiro J.M."/>
        </authorList>
    </citation>
    <scope>NUCLEOTIDE SEQUENCE</scope>
    <source>
        <strain evidence="4">Siblings of single egg batch collected in Ceske Budejovice</strain>
        <tissue evidence="4">Salivary glands</tissue>
    </source>
</reference>
<evidence type="ECO:0000313" key="4">
    <source>
        <dbReference type="EMBL" id="JAR88857.1"/>
    </source>
</evidence>
<sequence length="588" mass="64785">LKMGTACIDDLPDVVIEYIFCYLSPYRDFKSCQLVNKAWYAHAQEAVRKIRRDFLNAVSMQSVAWSRKPMEPGPTISKRYSHSACILGDSMYVFGGCTTANTTFNDLWRLDLATRRWIRPLTMGTYPPPKACASLVAYKENLLLFGGWTHTSPYPLHQTWRIFRHLHVYNSTANRWTQVSTVGGCPSMAGHSATMQGTLMAVFGGLHCVNPVGPFSSSNDVWVLDLQTYMWSKQNTTTPKPWPRYGHSQISLDEKHMLIVGGCGGPNMLLNDVWLLEIPDEPNRSWIWKEVTVTNRECAAPQLSFHPACKVGDRVVVLSKAQRAYATPSGLHPAGMLRVRPPSRTWVPPRPDAQSRSRPSSSHQQAQQRETCVNGTRGVLKRPLEGSSPSSLSSSSSGSSSSGACPSDAARAGTSAAGSSSGEEDEEGSEGGPSRLPKKTALSREEAGSRPSVKPNARQNRQRQLELLDRMEQRLKALRAGDVQREVPAPLRRRPATAACPMRLYVLDVRQAAREARAAWLPLQPHGGGGATSMVEEVILYSLVLGRGELVLFGGIQKDLANRQEDTDAMSEVVSSSLHFITCKKDVI</sequence>
<dbReference type="Pfam" id="PF12937">
    <property type="entry name" value="F-box-like"/>
    <property type="match status" value="1"/>
</dbReference>
<feature type="compositionally biased region" description="Low complexity" evidence="1">
    <location>
        <begin position="386"/>
        <end position="421"/>
    </location>
</feature>
<dbReference type="InterPro" id="IPR052821">
    <property type="entry name" value="F-box_only_SRC"/>
</dbReference>
<feature type="non-terminal residue" evidence="3">
    <location>
        <position position="1"/>
    </location>
</feature>
<dbReference type="PANTHER" id="PTHR46432:SF1">
    <property type="entry name" value="F-BOX ONLY PROTEIN 42"/>
    <property type="match status" value="1"/>
</dbReference>
<feature type="region of interest" description="Disordered" evidence="1">
    <location>
        <begin position="328"/>
        <end position="460"/>
    </location>
</feature>
<name>A0A131XV93_IXORI</name>
<reference evidence="3" key="1">
    <citation type="submission" date="2016-02" db="EMBL/GenBank/DDBJ databases">
        <title>RNAseq analyses of the midgut from blood- or serum-fed Ixodes ricinus ticks.</title>
        <authorList>
            <person name="Perner J."/>
            <person name="Provaznik J."/>
            <person name="Schrenkova J."/>
            <person name="Urbanova V."/>
            <person name="Ribeiro J.M."/>
            <person name="Kopacek P."/>
        </authorList>
    </citation>
    <scope>NUCLEOTIDE SEQUENCE</scope>
    <source>
        <tissue evidence="3">Gut</tissue>
    </source>
</reference>
<feature type="compositionally biased region" description="Low complexity" evidence="1">
    <location>
        <begin position="352"/>
        <end position="369"/>
    </location>
</feature>
<dbReference type="SUPFAM" id="SSF81383">
    <property type="entry name" value="F-box domain"/>
    <property type="match status" value="1"/>
</dbReference>
<evidence type="ECO:0000256" key="1">
    <source>
        <dbReference type="SAM" id="MobiDB-lite"/>
    </source>
</evidence>
<dbReference type="PANTHER" id="PTHR46432">
    <property type="entry name" value="F-BOX ONLY PROTEIN 42"/>
    <property type="match status" value="1"/>
</dbReference>
<evidence type="ECO:0000313" key="3">
    <source>
        <dbReference type="EMBL" id="JAP70138.1"/>
    </source>
</evidence>
<dbReference type="InterPro" id="IPR036047">
    <property type="entry name" value="F-box-like_dom_sf"/>
</dbReference>
<dbReference type="InterPro" id="IPR015915">
    <property type="entry name" value="Kelch-typ_b-propeller"/>
</dbReference>
<dbReference type="GO" id="GO:0019005">
    <property type="term" value="C:SCF ubiquitin ligase complex"/>
    <property type="evidence" value="ECO:0007669"/>
    <property type="project" value="TreeGrafter"/>
</dbReference>
<dbReference type="AlphaFoldDB" id="A0A131XV93"/>
<dbReference type="Pfam" id="PF13415">
    <property type="entry name" value="Beta-prop_FBX42"/>
    <property type="match status" value="1"/>
</dbReference>
<protein>
    <submittedName>
        <fullName evidence="3">Putative f-box protein</fullName>
    </submittedName>
</protein>